<gene>
    <name evidence="2" type="ORF">FOIG_04282</name>
</gene>
<sequence length="95" mass="10737">MAANSITRKRAKQAKQCRPWSDSGEGGGETLRDNSTGIVLSIRPYWLRLHLDKLTITIDAVRLTTIFNPGQPRSQPRPANGHSNLHEHGRRVRDR</sequence>
<dbReference type="EMBL" id="JH658276">
    <property type="protein sequence ID" value="EXM05798.1"/>
    <property type="molecule type" value="Genomic_DNA"/>
</dbReference>
<accession>X0JX76</accession>
<dbReference type="Proteomes" id="UP000030685">
    <property type="component" value="Unassembled WGS sequence"/>
</dbReference>
<dbReference type="RefSeq" id="XP_031067887.1">
    <property type="nucleotide sequence ID" value="XM_031202440.1"/>
</dbReference>
<name>X0JX76_FUSO5</name>
<reference evidence="2" key="2">
    <citation type="submission" date="2012-05" db="EMBL/GenBank/DDBJ databases">
        <title>The Genome Annotation of Fusarium oxysporum II5.</title>
        <authorList>
            <consortium name="The Broad Institute Genomics Platform"/>
            <person name="Ma L.-J."/>
            <person name="Corby-Kistler H."/>
            <person name="Broz K."/>
            <person name="Gale L.R."/>
            <person name="Jonkers W."/>
            <person name="O'Donnell K."/>
            <person name="Ploetz R."/>
            <person name="Steinberg C."/>
            <person name="Schwartz D.C."/>
            <person name="VanEtten H."/>
            <person name="Zhou S."/>
            <person name="Young S.K."/>
            <person name="Zeng Q."/>
            <person name="Gargeya S."/>
            <person name="Fitzgerald M."/>
            <person name="Abouelleil A."/>
            <person name="Alvarado L."/>
            <person name="Chapman S.B."/>
            <person name="Gainer-Dewar J."/>
            <person name="Goldberg J."/>
            <person name="Griggs A."/>
            <person name="Gujja S."/>
            <person name="Hansen M."/>
            <person name="Howarth C."/>
            <person name="Imamovic A."/>
            <person name="Ireland A."/>
            <person name="Larimer J."/>
            <person name="McCowan C."/>
            <person name="Murphy C."/>
            <person name="Pearson M."/>
            <person name="Poon T.W."/>
            <person name="Priest M."/>
            <person name="Roberts A."/>
            <person name="Saif S."/>
            <person name="Shea T."/>
            <person name="Sykes S."/>
            <person name="Wortman J."/>
            <person name="Nusbaum C."/>
            <person name="Birren B."/>
        </authorList>
    </citation>
    <scope>NUCLEOTIDE SEQUENCE</scope>
    <source>
        <strain evidence="2">54006</strain>
    </source>
</reference>
<evidence type="ECO:0000313" key="2">
    <source>
        <dbReference type="EMBL" id="EXM05798.1"/>
    </source>
</evidence>
<dbReference type="AlphaFoldDB" id="X0JX76"/>
<organism evidence="2">
    <name type="scientific">Fusarium odoratissimum (strain NRRL 54006)</name>
    <dbReference type="NCBI Taxonomy" id="1089451"/>
    <lineage>
        <taxon>Eukaryota</taxon>
        <taxon>Fungi</taxon>
        <taxon>Dikarya</taxon>
        <taxon>Ascomycota</taxon>
        <taxon>Pezizomycotina</taxon>
        <taxon>Sordariomycetes</taxon>
        <taxon>Hypocreomycetidae</taxon>
        <taxon>Hypocreales</taxon>
        <taxon>Nectriaceae</taxon>
        <taxon>Fusarium</taxon>
        <taxon>Fusarium oxysporum species complex</taxon>
        <taxon>Fusarium oxysporum f. sp. cubense (strain race 4)</taxon>
    </lineage>
</organism>
<reference evidence="2" key="1">
    <citation type="submission" date="2011-11" db="EMBL/GenBank/DDBJ databases">
        <title>The Genome Sequence of Fusarium oxysporum II5.</title>
        <authorList>
            <consortium name="The Broad Institute Genome Sequencing Platform"/>
            <person name="Ma L.-J."/>
            <person name="Gale L.R."/>
            <person name="Schwartz D.C."/>
            <person name="Zhou S."/>
            <person name="Corby-Kistler H."/>
            <person name="Young S.K."/>
            <person name="Zeng Q."/>
            <person name="Gargeya S."/>
            <person name="Fitzgerald M."/>
            <person name="Haas B."/>
            <person name="Abouelleil A."/>
            <person name="Alvarado L."/>
            <person name="Arachchi H.M."/>
            <person name="Berlin A."/>
            <person name="Brown A."/>
            <person name="Chapman S.B."/>
            <person name="Chen Z."/>
            <person name="Dunbar C."/>
            <person name="Freedman E."/>
            <person name="Gearin G."/>
            <person name="Goldberg J."/>
            <person name="Griggs A."/>
            <person name="Gujja S."/>
            <person name="Heiman D."/>
            <person name="Howarth C."/>
            <person name="Larson L."/>
            <person name="Lui A."/>
            <person name="MacDonald P.J.P."/>
            <person name="Montmayeur A."/>
            <person name="Murphy C."/>
            <person name="Neiman D."/>
            <person name="Pearson M."/>
            <person name="Priest M."/>
            <person name="Roberts A."/>
            <person name="Saif S."/>
            <person name="Shea T."/>
            <person name="Shenoy N."/>
            <person name="Sisk P."/>
            <person name="Stolte C."/>
            <person name="Sykes S."/>
            <person name="Wortman J."/>
            <person name="Nusbaum C."/>
            <person name="Birren B."/>
        </authorList>
    </citation>
    <scope>NUCLEOTIDE SEQUENCE [LARGE SCALE GENOMIC DNA]</scope>
    <source>
        <strain evidence="2">54006</strain>
    </source>
</reference>
<protein>
    <submittedName>
        <fullName evidence="2">Uncharacterized protein</fullName>
    </submittedName>
</protein>
<proteinExistence type="predicted"/>
<dbReference type="HOGENOM" id="CLU_2372888_0_0_1"/>
<feature type="region of interest" description="Disordered" evidence="1">
    <location>
        <begin position="67"/>
        <end position="95"/>
    </location>
</feature>
<evidence type="ECO:0000256" key="1">
    <source>
        <dbReference type="SAM" id="MobiDB-lite"/>
    </source>
</evidence>
<feature type="region of interest" description="Disordered" evidence="1">
    <location>
        <begin position="1"/>
        <end position="34"/>
    </location>
</feature>
<dbReference type="GeneID" id="42029457"/>
<dbReference type="VEuPathDB" id="FungiDB:FOIG_04282"/>